<dbReference type="AlphaFoldDB" id="A0A518G818"/>
<reference evidence="2 3" key="1">
    <citation type="submission" date="2019-02" db="EMBL/GenBank/DDBJ databases">
        <title>Deep-cultivation of Planctomycetes and their phenomic and genomic characterization uncovers novel biology.</title>
        <authorList>
            <person name="Wiegand S."/>
            <person name="Jogler M."/>
            <person name="Boedeker C."/>
            <person name="Pinto D."/>
            <person name="Vollmers J."/>
            <person name="Rivas-Marin E."/>
            <person name="Kohn T."/>
            <person name="Peeters S.H."/>
            <person name="Heuer A."/>
            <person name="Rast P."/>
            <person name="Oberbeckmann S."/>
            <person name="Bunk B."/>
            <person name="Jeske O."/>
            <person name="Meyerdierks A."/>
            <person name="Storesund J.E."/>
            <person name="Kallscheuer N."/>
            <person name="Luecker S."/>
            <person name="Lage O.M."/>
            <person name="Pohl T."/>
            <person name="Merkel B.J."/>
            <person name="Hornburger P."/>
            <person name="Mueller R.-W."/>
            <person name="Bruemmer F."/>
            <person name="Labrenz M."/>
            <person name="Spormann A.M."/>
            <person name="Op den Camp H."/>
            <person name="Overmann J."/>
            <person name="Amann R."/>
            <person name="Jetten M.S.M."/>
            <person name="Mascher T."/>
            <person name="Medema M.H."/>
            <person name="Devos D.P."/>
            <person name="Kaster A.-K."/>
            <person name="Ovreas L."/>
            <person name="Rohde M."/>
            <person name="Galperin M.Y."/>
            <person name="Jogler C."/>
        </authorList>
    </citation>
    <scope>NUCLEOTIDE SEQUENCE [LARGE SCALE GENOMIC DNA]</scope>
    <source>
        <strain evidence="2 3">Q31a</strain>
    </source>
</reference>
<dbReference type="EMBL" id="CP036298">
    <property type="protein sequence ID" value="QDV24722.1"/>
    <property type="molecule type" value="Genomic_DNA"/>
</dbReference>
<feature type="domain" description="Amine oxidase" evidence="1">
    <location>
        <begin position="3"/>
        <end position="365"/>
    </location>
</feature>
<dbReference type="KEGG" id="ahel:Q31a_30430"/>
<dbReference type="Gene3D" id="3.90.660.20">
    <property type="entry name" value="Protoporphyrinogen oxidase, mitochondrial, domain 2"/>
    <property type="match status" value="1"/>
</dbReference>
<dbReference type="Proteomes" id="UP000318017">
    <property type="component" value="Chromosome"/>
</dbReference>
<dbReference type="Gene3D" id="3.50.50.60">
    <property type="entry name" value="FAD/NAD(P)-binding domain"/>
    <property type="match status" value="1"/>
</dbReference>
<dbReference type="InterPro" id="IPR050464">
    <property type="entry name" value="Zeta_carotene_desat/Oxidored"/>
</dbReference>
<evidence type="ECO:0000313" key="2">
    <source>
        <dbReference type="EMBL" id="QDV24722.1"/>
    </source>
</evidence>
<proteinExistence type="predicted"/>
<name>A0A518G818_9BACT</name>
<dbReference type="PANTHER" id="PTHR42923:SF46">
    <property type="entry name" value="AMINE OXIDASE"/>
    <property type="match status" value="1"/>
</dbReference>
<evidence type="ECO:0000313" key="3">
    <source>
        <dbReference type="Proteomes" id="UP000318017"/>
    </source>
</evidence>
<keyword evidence="3" id="KW-1185">Reference proteome</keyword>
<dbReference type="InterPro" id="IPR036188">
    <property type="entry name" value="FAD/NAD-bd_sf"/>
</dbReference>
<evidence type="ECO:0000259" key="1">
    <source>
        <dbReference type="Pfam" id="PF01593"/>
    </source>
</evidence>
<dbReference type="InterPro" id="IPR002937">
    <property type="entry name" value="Amino_oxidase"/>
</dbReference>
<dbReference type="SUPFAM" id="SSF51905">
    <property type="entry name" value="FAD/NAD(P)-binding domain"/>
    <property type="match status" value="1"/>
</dbReference>
<sequence>MLGLTLALRLAERGKHVTILERADHPGGLADAWQLGPIQWDRHYHVTLASDRFTMQLLQELQLAEKVQWSQTKTGFLVDGKLYSMSNAQEFLKFPPLRLIDKIRLGWTIWHASKIRDWQKLERIPIGVWLLRHSGRRTFERIWKPLLKAKLGDAWERTNAAFIWATIQRMYAARNGGQKQEKFGYVSGGYQTFLNAMVDKLRDLNVRIACNTTVAQIRSQSGGPVQVHLADSERVTFDKVVVTSPTPARICPQLSPRERESLEKIEYIGIVCASLLLRKPLGGYYVTNITTPAPFTGIIEMSALVSPHELAGHGLVYLPKYAAQGDSIWSETDDQVQQSFLDGMRDLYPAFDADQVLEFRISRVKQVFPLPVLNYSSNVLGTTTSQPGIYLVNSSQIVNGTLNVNETIKLAESSIDEICNVNASAFEESA</sequence>
<dbReference type="Gene3D" id="1.10.3110.10">
    <property type="entry name" value="protoporphyrinogen ix oxidase, domain 3"/>
    <property type="match status" value="1"/>
</dbReference>
<protein>
    <recommendedName>
        <fullName evidence="1">Amine oxidase domain-containing protein</fullName>
    </recommendedName>
</protein>
<gene>
    <name evidence="2" type="ORF">Q31a_30430</name>
</gene>
<dbReference type="NCBIfam" id="NF005560">
    <property type="entry name" value="PRK07233.1"/>
    <property type="match status" value="1"/>
</dbReference>
<dbReference type="PANTHER" id="PTHR42923">
    <property type="entry name" value="PROTOPORPHYRINOGEN OXIDASE"/>
    <property type="match status" value="1"/>
</dbReference>
<accession>A0A518G818</accession>
<dbReference type="Pfam" id="PF01593">
    <property type="entry name" value="Amino_oxidase"/>
    <property type="match status" value="1"/>
</dbReference>
<organism evidence="2 3">
    <name type="scientific">Aureliella helgolandensis</name>
    <dbReference type="NCBI Taxonomy" id="2527968"/>
    <lineage>
        <taxon>Bacteria</taxon>
        <taxon>Pseudomonadati</taxon>
        <taxon>Planctomycetota</taxon>
        <taxon>Planctomycetia</taxon>
        <taxon>Pirellulales</taxon>
        <taxon>Pirellulaceae</taxon>
        <taxon>Aureliella</taxon>
    </lineage>
</organism>
<dbReference type="GO" id="GO:0016491">
    <property type="term" value="F:oxidoreductase activity"/>
    <property type="evidence" value="ECO:0007669"/>
    <property type="project" value="InterPro"/>
</dbReference>